<organism evidence="1 2">
    <name type="scientific">Leptospira interrogans serovar Grippotyphosa str. LT2186</name>
    <dbReference type="NCBI Taxonomy" id="1001599"/>
    <lineage>
        <taxon>Bacteria</taxon>
        <taxon>Pseudomonadati</taxon>
        <taxon>Spirochaetota</taxon>
        <taxon>Spirochaetia</taxon>
        <taxon>Leptospirales</taxon>
        <taxon>Leptospiraceae</taxon>
        <taxon>Leptospira</taxon>
    </lineage>
</organism>
<reference evidence="1 2" key="1">
    <citation type="submission" date="2013-02" db="EMBL/GenBank/DDBJ databases">
        <authorList>
            <person name="Harkins D.M."/>
            <person name="Durkin A.S."/>
            <person name="Brinkac L.M."/>
            <person name="Haft D.H."/>
            <person name="Selengut J.D."/>
            <person name="Sanka R."/>
            <person name="DePew J."/>
            <person name="Purushe J."/>
            <person name="Tulsiani S.M."/>
            <person name="Graham G.C."/>
            <person name="Burns M.-A."/>
            <person name="Dohnt M.F."/>
            <person name="Smythe L.D."/>
            <person name="McKay D.B."/>
            <person name="Craig S.B."/>
            <person name="Vinetz J.M."/>
            <person name="Sutton G.G."/>
            <person name="Nierman W.C."/>
            <person name="Fouts D.E."/>
        </authorList>
    </citation>
    <scope>NUCLEOTIDE SEQUENCE [LARGE SCALE GENOMIC DNA]</scope>
    <source>
        <strain evidence="1 2">LT2186</strain>
    </source>
</reference>
<gene>
    <name evidence="1" type="ORF">LEP1GSC151_5662</name>
</gene>
<dbReference type="AlphaFoldDB" id="M3GNM8"/>
<dbReference type="Proteomes" id="UP000011776">
    <property type="component" value="Unassembled WGS sequence"/>
</dbReference>
<sequence>MGEEQAKIHALNKIISIIDEKASIYKNERKSMPSARAIAEKN</sequence>
<evidence type="ECO:0000313" key="1">
    <source>
        <dbReference type="EMBL" id="EMG08223.1"/>
    </source>
</evidence>
<name>M3GNM8_LEPIR</name>
<dbReference type="BioCyc" id="LINT1001599:G11K9-2269-MONOMER"/>
<proteinExistence type="predicted"/>
<accession>M3GNM8</accession>
<protein>
    <submittedName>
        <fullName evidence="1">Uncharacterized protein</fullName>
    </submittedName>
</protein>
<evidence type="ECO:0000313" key="2">
    <source>
        <dbReference type="Proteomes" id="UP000011776"/>
    </source>
</evidence>
<comment type="caution">
    <text evidence="1">The sequence shown here is derived from an EMBL/GenBank/DDBJ whole genome shotgun (WGS) entry which is preliminary data.</text>
</comment>
<dbReference type="EMBL" id="AFME02000403">
    <property type="protein sequence ID" value="EMG08223.1"/>
    <property type="molecule type" value="Genomic_DNA"/>
</dbReference>